<proteinExistence type="inferred from homology"/>
<dbReference type="GO" id="GO:0004798">
    <property type="term" value="F:dTMP kinase activity"/>
    <property type="evidence" value="ECO:0007669"/>
    <property type="project" value="UniProtKB-UniRule"/>
</dbReference>
<dbReference type="GO" id="GO:0005829">
    <property type="term" value="C:cytosol"/>
    <property type="evidence" value="ECO:0007669"/>
    <property type="project" value="TreeGrafter"/>
</dbReference>
<dbReference type="PANTHER" id="PTHR10344">
    <property type="entry name" value="THYMIDYLATE KINASE"/>
    <property type="match status" value="1"/>
</dbReference>
<comment type="function">
    <text evidence="11 12">Phosphorylation of dTMP to form dTDP in both de novo and salvage pathways of dTTP synthesis.</text>
</comment>
<gene>
    <name evidence="12" type="primary">tmk</name>
    <name evidence="14" type="ORF">FHR99_000773</name>
</gene>
<comment type="catalytic activity">
    <reaction evidence="10 12">
        <text>dTMP + ATP = dTDP + ADP</text>
        <dbReference type="Rhea" id="RHEA:13517"/>
        <dbReference type="ChEBI" id="CHEBI:30616"/>
        <dbReference type="ChEBI" id="CHEBI:58369"/>
        <dbReference type="ChEBI" id="CHEBI:63528"/>
        <dbReference type="ChEBI" id="CHEBI:456216"/>
        <dbReference type="EC" id="2.7.4.9"/>
    </reaction>
</comment>
<dbReference type="GO" id="GO:0006235">
    <property type="term" value="P:dTTP biosynthetic process"/>
    <property type="evidence" value="ECO:0007669"/>
    <property type="project" value="UniProtKB-UniRule"/>
</dbReference>
<dbReference type="Proteomes" id="UP000537130">
    <property type="component" value="Unassembled WGS sequence"/>
</dbReference>
<evidence type="ECO:0000256" key="4">
    <source>
        <dbReference type="ARBA" id="ARBA00022679"/>
    </source>
</evidence>
<dbReference type="FunFam" id="3.40.50.300:FF:000225">
    <property type="entry name" value="Thymidylate kinase"/>
    <property type="match status" value="1"/>
</dbReference>
<evidence type="ECO:0000256" key="12">
    <source>
        <dbReference type="HAMAP-Rule" id="MF_00165"/>
    </source>
</evidence>
<evidence type="ECO:0000256" key="10">
    <source>
        <dbReference type="ARBA" id="ARBA00048743"/>
    </source>
</evidence>
<evidence type="ECO:0000256" key="1">
    <source>
        <dbReference type="ARBA" id="ARBA00009776"/>
    </source>
</evidence>
<evidence type="ECO:0000259" key="13">
    <source>
        <dbReference type="Pfam" id="PF02223"/>
    </source>
</evidence>
<sequence>MSGKFITLEGTEGVGKSTNLAVIVQWLESHNIPFIQTREPGGTPLAEQLRELLLAPREEAVDPKAELLMVFAARAQHLAEVVKPALARGEWVLCDRFTDATFAYQGGGRQLPTTLIEELEALVQEGLQPDCTLLLDLCPEVGLSRAQERGELDRFETEAQEFFERVRDAYLSRAKADPERFHVIDAAQSIEAVASDIRKVLDSELTGAGNG</sequence>
<dbReference type="GO" id="GO:0006227">
    <property type="term" value="P:dUDP biosynthetic process"/>
    <property type="evidence" value="ECO:0007669"/>
    <property type="project" value="TreeGrafter"/>
</dbReference>
<evidence type="ECO:0000256" key="9">
    <source>
        <dbReference type="ARBA" id="ARBA00029962"/>
    </source>
</evidence>
<evidence type="ECO:0000313" key="14">
    <source>
        <dbReference type="EMBL" id="MBB3046537.1"/>
    </source>
</evidence>
<name>A0A7W4W312_9GAMM</name>
<evidence type="ECO:0000256" key="7">
    <source>
        <dbReference type="ARBA" id="ARBA00022777"/>
    </source>
</evidence>
<evidence type="ECO:0000256" key="6">
    <source>
        <dbReference type="ARBA" id="ARBA00022741"/>
    </source>
</evidence>
<dbReference type="PANTHER" id="PTHR10344:SF4">
    <property type="entry name" value="UMP-CMP KINASE 2, MITOCHONDRIAL"/>
    <property type="match status" value="1"/>
</dbReference>
<dbReference type="CDD" id="cd01672">
    <property type="entry name" value="TMPK"/>
    <property type="match status" value="1"/>
</dbReference>
<dbReference type="NCBIfam" id="TIGR00041">
    <property type="entry name" value="DTMP_kinase"/>
    <property type="match status" value="1"/>
</dbReference>
<evidence type="ECO:0000256" key="2">
    <source>
        <dbReference type="ARBA" id="ARBA00012980"/>
    </source>
</evidence>
<evidence type="ECO:0000256" key="8">
    <source>
        <dbReference type="ARBA" id="ARBA00022840"/>
    </source>
</evidence>
<keyword evidence="7 12" id="KW-0418">Kinase</keyword>
<evidence type="ECO:0000256" key="5">
    <source>
        <dbReference type="ARBA" id="ARBA00022727"/>
    </source>
</evidence>
<evidence type="ECO:0000256" key="3">
    <source>
        <dbReference type="ARBA" id="ARBA00017144"/>
    </source>
</evidence>
<reference evidence="14 15" key="1">
    <citation type="submission" date="2020-08" db="EMBL/GenBank/DDBJ databases">
        <title>Genomic Encyclopedia of Type Strains, Phase III (KMG-III): the genomes of soil and plant-associated and newly described type strains.</title>
        <authorList>
            <person name="Whitman W."/>
        </authorList>
    </citation>
    <scope>NUCLEOTIDE SEQUENCE [LARGE SCALE GENOMIC DNA]</scope>
    <source>
        <strain evidence="14 15">CECT 8654</strain>
    </source>
</reference>
<feature type="binding site" evidence="12">
    <location>
        <begin position="10"/>
        <end position="17"/>
    </location>
    <ligand>
        <name>ATP</name>
        <dbReference type="ChEBI" id="CHEBI:30616"/>
    </ligand>
</feature>
<dbReference type="InterPro" id="IPR039430">
    <property type="entry name" value="Thymidylate_kin-like_dom"/>
</dbReference>
<dbReference type="SUPFAM" id="SSF52540">
    <property type="entry name" value="P-loop containing nucleoside triphosphate hydrolases"/>
    <property type="match status" value="1"/>
</dbReference>
<evidence type="ECO:0000313" key="15">
    <source>
        <dbReference type="Proteomes" id="UP000537130"/>
    </source>
</evidence>
<dbReference type="Gene3D" id="3.40.50.300">
    <property type="entry name" value="P-loop containing nucleotide triphosphate hydrolases"/>
    <property type="match status" value="1"/>
</dbReference>
<comment type="similarity">
    <text evidence="1 12">Belongs to the thymidylate kinase family.</text>
</comment>
<dbReference type="GO" id="GO:0006233">
    <property type="term" value="P:dTDP biosynthetic process"/>
    <property type="evidence" value="ECO:0007669"/>
    <property type="project" value="InterPro"/>
</dbReference>
<keyword evidence="4 12" id="KW-0808">Transferase</keyword>
<accession>A0A7W4W312</accession>
<dbReference type="InterPro" id="IPR027417">
    <property type="entry name" value="P-loop_NTPase"/>
</dbReference>
<dbReference type="GO" id="GO:0005524">
    <property type="term" value="F:ATP binding"/>
    <property type="evidence" value="ECO:0007669"/>
    <property type="project" value="UniProtKB-UniRule"/>
</dbReference>
<dbReference type="RefSeq" id="WP_343067369.1">
    <property type="nucleotide sequence ID" value="NZ_JACHWY010000001.1"/>
</dbReference>
<comment type="caution">
    <text evidence="14">The sequence shown here is derived from an EMBL/GenBank/DDBJ whole genome shotgun (WGS) entry which is preliminary data.</text>
</comment>
<feature type="domain" description="Thymidylate kinase-like" evidence="13">
    <location>
        <begin position="8"/>
        <end position="197"/>
    </location>
</feature>
<keyword evidence="8 12" id="KW-0067">ATP-binding</keyword>
<protein>
    <recommendedName>
        <fullName evidence="3 12">Thymidylate kinase</fullName>
        <ecNumber evidence="2 12">2.7.4.9</ecNumber>
    </recommendedName>
    <alternativeName>
        <fullName evidence="9 12">dTMP kinase</fullName>
    </alternativeName>
</protein>
<keyword evidence="6 12" id="KW-0547">Nucleotide-binding</keyword>
<dbReference type="Pfam" id="PF02223">
    <property type="entry name" value="Thymidylate_kin"/>
    <property type="match status" value="1"/>
</dbReference>
<organism evidence="14 15">
    <name type="scientific">Litorivivens lipolytica</name>
    <dbReference type="NCBI Taxonomy" id="1524264"/>
    <lineage>
        <taxon>Bacteria</taxon>
        <taxon>Pseudomonadati</taxon>
        <taxon>Pseudomonadota</taxon>
        <taxon>Gammaproteobacteria</taxon>
        <taxon>Litorivivens</taxon>
    </lineage>
</organism>
<keyword evidence="15" id="KW-1185">Reference proteome</keyword>
<dbReference type="EC" id="2.7.4.9" evidence="2 12"/>
<keyword evidence="5 12" id="KW-0545">Nucleotide biosynthesis</keyword>
<dbReference type="HAMAP" id="MF_00165">
    <property type="entry name" value="Thymidylate_kinase"/>
    <property type="match status" value="1"/>
</dbReference>
<dbReference type="AlphaFoldDB" id="A0A7W4W312"/>
<evidence type="ECO:0000256" key="11">
    <source>
        <dbReference type="ARBA" id="ARBA00057735"/>
    </source>
</evidence>
<dbReference type="InterPro" id="IPR018094">
    <property type="entry name" value="Thymidylate_kinase"/>
</dbReference>
<dbReference type="EMBL" id="JACHWY010000001">
    <property type="protein sequence ID" value="MBB3046537.1"/>
    <property type="molecule type" value="Genomic_DNA"/>
</dbReference>